<evidence type="ECO:0000259" key="2">
    <source>
        <dbReference type="Pfam" id="PF00850"/>
    </source>
</evidence>
<comment type="similarity">
    <text evidence="1">Belongs to the histone deacetylase family.</text>
</comment>
<dbReference type="InterPro" id="IPR000286">
    <property type="entry name" value="HDACs"/>
</dbReference>
<dbReference type="PANTHER" id="PTHR10625">
    <property type="entry name" value="HISTONE DEACETYLASE HDAC1-RELATED"/>
    <property type="match status" value="1"/>
</dbReference>
<gene>
    <name evidence="3" type="ORF">SAMN05444851_0432</name>
</gene>
<accession>A0A1I0MYF4</accession>
<dbReference type="AlphaFoldDB" id="A0A1I0MYF4"/>
<dbReference type="RefSeq" id="WP_091427886.1">
    <property type="nucleotide sequence ID" value="NZ_FOJB01000001.1"/>
</dbReference>
<name>A0A1I0MYF4_9RHOB</name>
<keyword evidence="4" id="KW-1185">Reference proteome</keyword>
<dbReference type="GO" id="GO:0004407">
    <property type="term" value="F:histone deacetylase activity"/>
    <property type="evidence" value="ECO:0007669"/>
    <property type="project" value="TreeGrafter"/>
</dbReference>
<dbReference type="Pfam" id="PF00850">
    <property type="entry name" value="Hist_deacetyl"/>
    <property type="match status" value="1"/>
</dbReference>
<evidence type="ECO:0000256" key="1">
    <source>
        <dbReference type="ARBA" id="ARBA00005947"/>
    </source>
</evidence>
<dbReference type="OrthoDB" id="9808367at2"/>
<organism evidence="3 4">
    <name type="scientific">Aliiroseovarius sediminilitoris</name>
    <dbReference type="NCBI Taxonomy" id="1173584"/>
    <lineage>
        <taxon>Bacteria</taxon>
        <taxon>Pseudomonadati</taxon>
        <taxon>Pseudomonadota</taxon>
        <taxon>Alphaproteobacteria</taxon>
        <taxon>Rhodobacterales</taxon>
        <taxon>Paracoccaceae</taxon>
        <taxon>Aliiroseovarius</taxon>
    </lineage>
</organism>
<dbReference type="PRINTS" id="PR01270">
    <property type="entry name" value="HDASUPER"/>
</dbReference>
<dbReference type="SUPFAM" id="SSF52768">
    <property type="entry name" value="Arginase/deacetylase"/>
    <property type="match status" value="1"/>
</dbReference>
<proteinExistence type="inferred from homology"/>
<reference evidence="3 4" key="1">
    <citation type="submission" date="2016-10" db="EMBL/GenBank/DDBJ databases">
        <authorList>
            <person name="de Groot N.N."/>
        </authorList>
    </citation>
    <scope>NUCLEOTIDE SEQUENCE [LARGE SCALE GENOMIC DNA]</scope>
    <source>
        <strain evidence="3 4">DSM 29439</strain>
    </source>
</reference>
<dbReference type="STRING" id="1173584.SAMN05444851_0432"/>
<dbReference type="PANTHER" id="PTHR10625:SF10">
    <property type="entry name" value="HISTONE DEACETYLASE HDAC1"/>
    <property type="match status" value="1"/>
</dbReference>
<dbReference type="Proteomes" id="UP000199650">
    <property type="component" value="Unassembled WGS sequence"/>
</dbReference>
<dbReference type="Gene3D" id="3.40.800.20">
    <property type="entry name" value="Histone deacetylase domain"/>
    <property type="match status" value="1"/>
</dbReference>
<dbReference type="EMBL" id="FOJB01000001">
    <property type="protein sequence ID" value="SEV93782.1"/>
    <property type="molecule type" value="Genomic_DNA"/>
</dbReference>
<feature type="domain" description="Histone deacetylase" evidence="2">
    <location>
        <begin position="20"/>
        <end position="305"/>
    </location>
</feature>
<protein>
    <submittedName>
        <fullName evidence="3">Acetoin utilization deacetylase AcuC</fullName>
    </submittedName>
</protein>
<dbReference type="GO" id="GO:0040029">
    <property type="term" value="P:epigenetic regulation of gene expression"/>
    <property type="evidence" value="ECO:0007669"/>
    <property type="project" value="TreeGrafter"/>
</dbReference>
<dbReference type="InterPro" id="IPR023696">
    <property type="entry name" value="Ureohydrolase_dom_sf"/>
</dbReference>
<sequence length="311" mass="33730">MTTLLYTHPVCHEHVTPPGHPEQVARLEAIEAALSAPDFAALDRRTAPMGTLDHVRLGHSRRYFEKLDDAAPVEGWAQLDGDTFMAPGSLEAAFRAVGANVAAIDTVLAGEAQNAFVACRPPGHHAEKATPMGFCLFSTVAIAARYAAEHHGLDRIAVLDFDVHHGNGTQDVLWHESRVRFVSSHQMPLYPGSGGLHQKGAFGQIVNIPLEEATGGEVMQEAWEGVFSDVLEPYKPQLVLVSAGFDAHRRDPLAGLQWETEDFVWMAHRICDLADKCCDGRVVSSLEGGYDLQALGDSVGAYVNVMMERGA</sequence>
<dbReference type="InterPro" id="IPR023801">
    <property type="entry name" value="His_deacetylse_dom"/>
</dbReference>
<evidence type="ECO:0000313" key="3">
    <source>
        <dbReference type="EMBL" id="SEV93782.1"/>
    </source>
</evidence>
<dbReference type="CDD" id="cd11599">
    <property type="entry name" value="HDAC_classII_2"/>
    <property type="match status" value="1"/>
</dbReference>
<evidence type="ECO:0000313" key="4">
    <source>
        <dbReference type="Proteomes" id="UP000199650"/>
    </source>
</evidence>
<dbReference type="InterPro" id="IPR037138">
    <property type="entry name" value="His_deacetylse_dom_sf"/>
</dbReference>